<dbReference type="RefSeq" id="XP_009036233.1">
    <property type="nucleotide sequence ID" value="XM_009037985.1"/>
</dbReference>
<dbReference type="InterPro" id="IPR004232">
    <property type="entry name" value="CN_Hdrtase_a/SCN_Hdrlase_g"/>
</dbReference>
<sequence>MDALAAALVENGVVTRGELRDAVERIDALGVAAAGPRLVARAWVDDGFRRRLLEDATAAAAELGIAAANATAPTVLTALENTNDVHNLVVCTLCSCYPLSILGLSPPWYKDRVYRARAVRDPRRLLREAFDLAVPEATTVRVHDSTADLRYIVLPKRPEGAAGWAEADLAALVTRDAMIGVAAPRAPPG</sequence>
<dbReference type="Proteomes" id="UP000002729">
    <property type="component" value="Unassembled WGS sequence"/>
</dbReference>
<evidence type="ECO:0000313" key="4">
    <source>
        <dbReference type="Proteomes" id="UP000002729"/>
    </source>
</evidence>
<accession>F0Y7M8</accession>
<dbReference type="Pfam" id="PF02979">
    <property type="entry name" value="NHase_alpha"/>
    <property type="match status" value="1"/>
</dbReference>
<keyword evidence="4" id="KW-1185">Reference proteome</keyword>
<dbReference type="OrthoDB" id="76388at2759"/>
<keyword evidence="1" id="KW-0479">Metal-binding</keyword>
<dbReference type="GeneID" id="20220004"/>
<dbReference type="eggNOG" id="ENOG502S164">
    <property type="taxonomic scope" value="Eukaryota"/>
</dbReference>
<dbReference type="GO" id="GO:0046914">
    <property type="term" value="F:transition metal ion binding"/>
    <property type="evidence" value="ECO:0007669"/>
    <property type="project" value="InterPro"/>
</dbReference>
<dbReference type="InterPro" id="IPR036648">
    <property type="entry name" value="CN_Hdrase_a/SCN_Hdrase_g_sf"/>
</dbReference>
<dbReference type="KEGG" id="aaf:AURANDRAFT_25066"/>
<reference evidence="3 4" key="1">
    <citation type="journal article" date="2011" name="Proc. Natl. Acad. Sci. U.S.A.">
        <title>Niche of harmful alga Aureococcus anophagefferens revealed through ecogenomics.</title>
        <authorList>
            <person name="Gobler C.J."/>
            <person name="Berry D.L."/>
            <person name="Dyhrman S.T."/>
            <person name="Wilhelm S.W."/>
            <person name="Salamov A."/>
            <person name="Lobanov A.V."/>
            <person name="Zhang Y."/>
            <person name="Collier J.L."/>
            <person name="Wurch L.L."/>
            <person name="Kustka A.B."/>
            <person name="Dill B.D."/>
            <person name="Shah M."/>
            <person name="VerBerkmoes N.C."/>
            <person name="Kuo A."/>
            <person name="Terry A."/>
            <person name="Pangilinan J."/>
            <person name="Lindquist E.A."/>
            <person name="Lucas S."/>
            <person name="Paulsen I.T."/>
            <person name="Hattenrath-Lehmann T.K."/>
            <person name="Talmage S.C."/>
            <person name="Walker E.A."/>
            <person name="Koch F."/>
            <person name="Burson A.M."/>
            <person name="Marcoval M.A."/>
            <person name="Tang Y.Z."/>
            <person name="Lecleir G.R."/>
            <person name="Coyne K.J."/>
            <person name="Berg G.M."/>
            <person name="Bertrand E.M."/>
            <person name="Saito M.A."/>
            <person name="Gladyshev V.N."/>
            <person name="Grigoriev I.V."/>
        </authorList>
    </citation>
    <scope>NUCLEOTIDE SEQUENCE [LARGE SCALE GENOMIC DNA]</scope>
    <source>
        <strain evidence="4">CCMP 1984</strain>
    </source>
</reference>
<dbReference type="Gene3D" id="3.90.330.10">
    <property type="entry name" value="Nitrile hydratase alpha /Thiocyanate hydrolase gamma"/>
    <property type="match status" value="1"/>
</dbReference>
<dbReference type="SUPFAM" id="SSF56209">
    <property type="entry name" value="Nitrile hydratase alpha chain"/>
    <property type="match status" value="1"/>
</dbReference>
<feature type="domain" description="Nitrile hydratase alpha/Thiocyanate hydrolase gamma" evidence="2">
    <location>
        <begin position="2"/>
        <end position="182"/>
    </location>
</feature>
<protein>
    <submittedName>
        <fullName evidence="3">Uncharacterized protein NHY</fullName>
    </submittedName>
</protein>
<name>F0Y7M8_AURAN</name>
<gene>
    <name evidence="3" type="primary">NHY</name>
    <name evidence="3" type="ORF">AURANDRAFT_25066</name>
</gene>
<dbReference type="OMA" id="VETYETK"/>
<evidence type="ECO:0000256" key="1">
    <source>
        <dbReference type="ARBA" id="ARBA00022723"/>
    </source>
</evidence>
<proteinExistence type="predicted"/>
<dbReference type="AlphaFoldDB" id="F0Y7M8"/>
<dbReference type="InParanoid" id="F0Y7M8"/>
<organism evidence="4">
    <name type="scientific">Aureococcus anophagefferens</name>
    <name type="common">Harmful bloom alga</name>
    <dbReference type="NCBI Taxonomy" id="44056"/>
    <lineage>
        <taxon>Eukaryota</taxon>
        <taxon>Sar</taxon>
        <taxon>Stramenopiles</taxon>
        <taxon>Ochrophyta</taxon>
        <taxon>Pelagophyceae</taxon>
        <taxon>Pelagomonadales</taxon>
        <taxon>Pelagomonadaceae</taxon>
        <taxon>Aureococcus</taxon>
    </lineage>
</organism>
<evidence type="ECO:0000259" key="2">
    <source>
        <dbReference type="Pfam" id="PF02979"/>
    </source>
</evidence>
<evidence type="ECO:0000313" key="3">
    <source>
        <dbReference type="EMBL" id="EGB09110.1"/>
    </source>
</evidence>
<dbReference type="GO" id="GO:0003824">
    <property type="term" value="F:catalytic activity"/>
    <property type="evidence" value="ECO:0007669"/>
    <property type="project" value="InterPro"/>
</dbReference>
<dbReference type="EMBL" id="GL833126">
    <property type="protein sequence ID" value="EGB09110.1"/>
    <property type="molecule type" value="Genomic_DNA"/>
</dbReference>